<dbReference type="Pfam" id="PF08423">
    <property type="entry name" value="Rad51"/>
    <property type="match status" value="1"/>
</dbReference>
<evidence type="ECO:0000256" key="6">
    <source>
        <dbReference type="ARBA" id="ARBA00023172"/>
    </source>
</evidence>
<dbReference type="OMA" id="WANQVTV"/>
<protein>
    <recommendedName>
        <fullName evidence="9">DNA repair protein</fullName>
    </recommendedName>
</protein>
<dbReference type="GO" id="GO:0005657">
    <property type="term" value="C:replication fork"/>
    <property type="evidence" value="ECO:0007669"/>
    <property type="project" value="TreeGrafter"/>
</dbReference>
<evidence type="ECO:0000256" key="3">
    <source>
        <dbReference type="ARBA" id="ARBA00022763"/>
    </source>
</evidence>
<dbReference type="Pfam" id="PF26169">
    <property type="entry name" value="HHH_XRCC3_RpoA"/>
    <property type="match status" value="1"/>
</dbReference>
<dbReference type="PROSITE" id="PS50162">
    <property type="entry name" value="RECA_2"/>
    <property type="match status" value="1"/>
</dbReference>
<dbReference type="GO" id="GO:0005737">
    <property type="term" value="C:cytoplasm"/>
    <property type="evidence" value="ECO:0007669"/>
    <property type="project" value="UniProtKB-SubCell"/>
</dbReference>
<dbReference type="GO" id="GO:0045003">
    <property type="term" value="P:double-strand break repair via synthesis-dependent strand annealing"/>
    <property type="evidence" value="ECO:0007669"/>
    <property type="project" value="TreeGrafter"/>
</dbReference>
<sequence>MSIEQLELNPRIIKAVNNANIGVARDILKFSGPDLQRLTRLSASDVHHLQTAVAALFCKKTPVSALQLYRGECPEWDCGLRVSLGCPVLDGVLRGGLLPWGLTELAGPSGAGKSQLAMQLCLSVQYPVQYGGLGSGALYICTEDSFPIRRLKQLQNEQPSLRSDVPPDVVSSICFSDNIYVEHAADLVGYSGAEGRCRNKLVPVLLAQGRVRLLVVDSVAALFRSEFQADQGLERSRHLTAFATALHKLSASYQLPILCVNQVTDVMEGDSNHDAGLRPVDSKVVPALGMAWANQVMVRLMVTRLPGAVSMGTQSSARRRLEVVFAPHLARDSCLFGVWREGTRGLPSPPTQDTSS</sequence>
<dbReference type="InterPro" id="IPR058766">
    <property type="entry name" value="HHH_XRCC3_RAD51B"/>
</dbReference>
<reference evidence="11" key="1">
    <citation type="submission" date="2025-08" db="UniProtKB">
        <authorList>
            <consortium name="Ensembl"/>
        </authorList>
    </citation>
    <scope>IDENTIFICATION</scope>
</reference>
<dbReference type="SMART" id="SM00382">
    <property type="entry name" value="AAA"/>
    <property type="match status" value="1"/>
</dbReference>
<evidence type="ECO:0000313" key="12">
    <source>
        <dbReference type="Proteomes" id="UP000694546"/>
    </source>
</evidence>
<dbReference type="InterPro" id="IPR027417">
    <property type="entry name" value="P-loop_NTPase"/>
</dbReference>
<comment type="similarity">
    <text evidence="1 9">Belongs to the RecA family. RAD51 subfamily.</text>
</comment>
<keyword evidence="12" id="KW-1185">Reference proteome</keyword>
<dbReference type="AlphaFoldDB" id="A0A8C5A739"/>
<feature type="domain" description="RecA family profile 1" evidence="10">
    <location>
        <begin position="78"/>
        <end position="263"/>
    </location>
</feature>
<comment type="subcellular location">
    <subcellularLocation>
        <location evidence="9">Nucleus</location>
    </subcellularLocation>
    <subcellularLocation>
        <location evidence="9">Cytoplasm</location>
    </subcellularLocation>
</comment>
<keyword evidence="7" id="KW-0234">DNA repair</keyword>
<evidence type="ECO:0000256" key="9">
    <source>
        <dbReference type="PIRNR" id="PIRNR005856"/>
    </source>
</evidence>
<dbReference type="Proteomes" id="UP000694546">
    <property type="component" value="Chromosome 21"/>
</dbReference>
<dbReference type="GO" id="GO:0033065">
    <property type="term" value="C:Rad51C-XRCC3 complex"/>
    <property type="evidence" value="ECO:0007669"/>
    <property type="project" value="TreeGrafter"/>
</dbReference>
<dbReference type="GeneTree" id="ENSGT00930000151053"/>
<dbReference type="GO" id="GO:0140664">
    <property type="term" value="F:ATP-dependent DNA damage sensor activity"/>
    <property type="evidence" value="ECO:0007669"/>
    <property type="project" value="InterPro"/>
</dbReference>
<dbReference type="PANTHER" id="PTHR46487">
    <property type="entry name" value="DNA REPAIR PROTEIN XRCC3"/>
    <property type="match status" value="1"/>
</dbReference>
<dbReference type="SUPFAM" id="SSF47789">
    <property type="entry name" value="C-terminal domain of RNA polymerase alpha subunit"/>
    <property type="match status" value="1"/>
</dbReference>
<dbReference type="InterPro" id="IPR003593">
    <property type="entry name" value="AAA+_ATPase"/>
</dbReference>
<keyword evidence="3" id="KW-0227">DNA damage</keyword>
<organism evidence="11 12">
    <name type="scientific">Gadus morhua</name>
    <name type="common">Atlantic cod</name>
    <dbReference type="NCBI Taxonomy" id="8049"/>
    <lineage>
        <taxon>Eukaryota</taxon>
        <taxon>Metazoa</taxon>
        <taxon>Chordata</taxon>
        <taxon>Craniata</taxon>
        <taxon>Vertebrata</taxon>
        <taxon>Euteleostomi</taxon>
        <taxon>Actinopterygii</taxon>
        <taxon>Neopterygii</taxon>
        <taxon>Teleostei</taxon>
        <taxon>Neoteleostei</taxon>
        <taxon>Acanthomorphata</taxon>
        <taxon>Zeiogadaria</taxon>
        <taxon>Gadariae</taxon>
        <taxon>Gadiformes</taxon>
        <taxon>Gadoidei</taxon>
        <taxon>Gadidae</taxon>
        <taxon>Gadus</taxon>
    </lineage>
</organism>
<evidence type="ECO:0000256" key="1">
    <source>
        <dbReference type="ARBA" id="ARBA00007095"/>
    </source>
</evidence>
<name>A0A8C5A739_GADMO</name>
<dbReference type="GO" id="GO:0005524">
    <property type="term" value="F:ATP binding"/>
    <property type="evidence" value="ECO:0007669"/>
    <property type="project" value="UniProtKB-KW"/>
</dbReference>
<evidence type="ECO:0000313" key="11">
    <source>
        <dbReference type="Ensembl" id="ENSGMOP00000025631.1"/>
    </source>
</evidence>
<reference evidence="11" key="2">
    <citation type="submission" date="2025-09" db="UniProtKB">
        <authorList>
            <consortium name="Ensembl"/>
        </authorList>
    </citation>
    <scope>IDENTIFICATION</scope>
</reference>
<dbReference type="GO" id="GO:0000722">
    <property type="term" value="P:telomere maintenance via recombination"/>
    <property type="evidence" value="ECO:0007669"/>
    <property type="project" value="TreeGrafter"/>
</dbReference>
<evidence type="ECO:0000256" key="5">
    <source>
        <dbReference type="ARBA" id="ARBA00023125"/>
    </source>
</evidence>
<proteinExistence type="inferred from homology"/>
<accession>A0A8C5A739</accession>
<dbReference type="Gene3D" id="3.40.50.300">
    <property type="entry name" value="P-loop containing nucleotide triphosphate hydrolases"/>
    <property type="match status" value="1"/>
</dbReference>
<keyword evidence="2" id="KW-0547">Nucleotide-binding</keyword>
<keyword evidence="8 9" id="KW-0539">Nucleus</keyword>
<dbReference type="GO" id="GO:0090656">
    <property type="term" value="P:t-circle formation"/>
    <property type="evidence" value="ECO:0007669"/>
    <property type="project" value="TreeGrafter"/>
</dbReference>
<dbReference type="GO" id="GO:0071140">
    <property type="term" value="P:resolution of mitotic recombination intermediates"/>
    <property type="evidence" value="ECO:0007669"/>
    <property type="project" value="TreeGrafter"/>
</dbReference>
<keyword evidence="9" id="KW-0963">Cytoplasm</keyword>
<comment type="function">
    <text evidence="9">Involved in the homologous recombination repair (HRR) pathway of double-stranded DNA, thought to repair chromosomal fragmentation, translocations and deletions.</text>
</comment>
<evidence type="ECO:0000256" key="8">
    <source>
        <dbReference type="ARBA" id="ARBA00023242"/>
    </source>
</evidence>
<evidence type="ECO:0000256" key="7">
    <source>
        <dbReference type="ARBA" id="ARBA00023204"/>
    </source>
</evidence>
<dbReference type="InterPro" id="IPR016467">
    <property type="entry name" value="DNA_recomb/repair_RecA-like"/>
</dbReference>
<keyword evidence="5" id="KW-0238">DNA-binding</keyword>
<evidence type="ECO:0000256" key="4">
    <source>
        <dbReference type="ARBA" id="ARBA00022840"/>
    </source>
</evidence>
<keyword evidence="4" id="KW-0067">ATP-binding</keyword>
<dbReference type="InterPro" id="IPR047348">
    <property type="entry name" value="XRCC3-like_C"/>
</dbReference>
<dbReference type="Ensembl" id="ENSGMOT00000066340.1">
    <property type="protein sequence ID" value="ENSGMOP00000025631.1"/>
    <property type="gene ID" value="ENSGMOG00000009152.2"/>
</dbReference>
<keyword evidence="6" id="KW-0233">DNA recombination</keyword>
<dbReference type="PIRSF" id="PIRSF005856">
    <property type="entry name" value="Rad51"/>
    <property type="match status" value="1"/>
</dbReference>
<evidence type="ECO:0000259" key="10">
    <source>
        <dbReference type="PROSITE" id="PS50162"/>
    </source>
</evidence>
<dbReference type="SUPFAM" id="SSF52540">
    <property type="entry name" value="P-loop containing nucleoside triphosphate hydrolases"/>
    <property type="match status" value="1"/>
</dbReference>
<dbReference type="PANTHER" id="PTHR46487:SF1">
    <property type="entry name" value="DNA REPAIR PROTEIN XRCC3"/>
    <property type="match status" value="1"/>
</dbReference>
<dbReference type="InterPro" id="IPR020588">
    <property type="entry name" value="RecA_ATP-bd"/>
</dbReference>
<dbReference type="InterPro" id="IPR013632">
    <property type="entry name" value="Rad51_C"/>
</dbReference>
<evidence type="ECO:0000256" key="2">
    <source>
        <dbReference type="ARBA" id="ARBA00022741"/>
    </source>
</evidence>
<dbReference type="GO" id="GO:0000400">
    <property type="term" value="F:four-way junction DNA binding"/>
    <property type="evidence" value="ECO:0007669"/>
    <property type="project" value="TreeGrafter"/>
</dbReference>
<dbReference type="CDD" id="cd19491">
    <property type="entry name" value="XRCC3"/>
    <property type="match status" value="1"/>
</dbReference>